<keyword evidence="3" id="KW-0238">DNA-binding</keyword>
<evidence type="ECO:0000313" key="6">
    <source>
        <dbReference type="EMBL" id="SIR12773.1"/>
    </source>
</evidence>
<dbReference type="PANTHER" id="PTHR11019:SF199">
    <property type="entry name" value="HTH-TYPE TRANSCRIPTIONAL REGULATOR NIMR"/>
    <property type="match status" value="1"/>
</dbReference>
<gene>
    <name evidence="6" type="ORF">SAMN05421672_11532</name>
</gene>
<dbReference type="PANTHER" id="PTHR11019">
    <property type="entry name" value="HTH-TYPE TRANSCRIPTIONAL REGULATOR NIMR"/>
    <property type="match status" value="1"/>
</dbReference>
<evidence type="ECO:0000256" key="2">
    <source>
        <dbReference type="ARBA" id="ARBA00023015"/>
    </source>
</evidence>
<dbReference type="PROSITE" id="PS01124">
    <property type="entry name" value="HTH_ARAC_FAMILY_2"/>
    <property type="match status" value="1"/>
</dbReference>
<dbReference type="GO" id="GO:0043565">
    <property type="term" value="F:sequence-specific DNA binding"/>
    <property type="evidence" value="ECO:0007669"/>
    <property type="project" value="InterPro"/>
</dbReference>
<dbReference type="SMART" id="SM00342">
    <property type="entry name" value="HTH_ARAC"/>
    <property type="match status" value="1"/>
</dbReference>
<dbReference type="AlphaFoldDB" id="A0A1N6YDZ7"/>
<evidence type="ECO:0000256" key="1">
    <source>
        <dbReference type="ARBA" id="ARBA00022491"/>
    </source>
</evidence>
<dbReference type="FunFam" id="1.10.10.60:FF:000132">
    <property type="entry name" value="AraC family transcriptional regulator"/>
    <property type="match status" value="1"/>
</dbReference>
<dbReference type="OrthoDB" id="9804543at2"/>
<evidence type="ECO:0000256" key="3">
    <source>
        <dbReference type="ARBA" id="ARBA00023125"/>
    </source>
</evidence>
<dbReference type="Gene3D" id="1.10.10.60">
    <property type="entry name" value="Homeodomain-like"/>
    <property type="match status" value="1"/>
</dbReference>
<evidence type="ECO:0000313" key="7">
    <source>
        <dbReference type="Proteomes" id="UP000186079"/>
    </source>
</evidence>
<accession>A0A1N6YDZ7</accession>
<organism evidence="6 7">
    <name type="scientific">Pseudomonas flexibilis</name>
    <dbReference type="NCBI Taxonomy" id="706570"/>
    <lineage>
        <taxon>Bacteria</taxon>
        <taxon>Pseudomonadati</taxon>
        <taxon>Pseudomonadota</taxon>
        <taxon>Gammaproteobacteria</taxon>
        <taxon>Pseudomonadales</taxon>
        <taxon>Pseudomonadaceae</taxon>
        <taxon>Pseudomonas</taxon>
    </lineage>
</organism>
<keyword evidence="4" id="KW-0804">Transcription</keyword>
<dbReference type="GO" id="GO:0003700">
    <property type="term" value="F:DNA-binding transcription factor activity"/>
    <property type="evidence" value="ECO:0007669"/>
    <property type="project" value="InterPro"/>
</dbReference>
<dbReference type="InterPro" id="IPR018060">
    <property type="entry name" value="HTH_AraC"/>
</dbReference>
<evidence type="ECO:0000259" key="5">
    <source>
        <dbReference type="PROSITE" id="PS01124"/>
    </source>
</evidence>
<dbReference type="InterPro" id="IPR009057">
    <property type="entry name" value="Homeodomain-like_sf"/>
</dbReference>
<keyword evidence="1" id="KW-0678">Repressor</keyword>
<evidence type="ECO:0000256" key="4">
    <source>
        <dbReference type="ARBA" id="ARBA00023163"/>
    </source>
</evidence>
<dbReference type="Pfam" id="PF12833">
    <property type="entry name" value="HTH_18"/>
    <property type="match status" value="1"/>
</dbReference>
<dbReference type="EMBL" id="FTMC01000015">
    <property type="protein sequence ID" value="SIR12773.1"/>
    <property type="molecule type" value="Genomic_DNA"/>
</dbReference>
<reference evidence="6 7" key="1">
    <citation type="submission" date="2017-01" db="EMBL/GenBank/DDBJ databases">
        <authorList>
            <person name="Mah S.A."/>
            <person name="Swanson W.J."/>
            <person name="Moy G.W."/>
            <person name="Vacquier V.D."/>
        </authorList>
    </citation>
    <scope>NUCLEOTIDE SEQUENCE [LARGE SCALE GENOMIC DNA]</scope>
    <source>
        <strain evidence="6 7">ATCC 29606</strain>
    </source>
</reference>
<feature type="domain" description="HTH araC/xylS-type" evidence="5">
    <location>
        <begin position="155"/>
        <end position="255"/>
    </location>
</feature>
<keyword evidence="2" id="KW-0805">Transcription regulation</keyword>
<dbReference type="SUPFAM" id="SSF51182">
    <property type="entry name" value="RmlC-like cupins"/>
    <property type="match status" value="1"/>
</dbReference>
<sequence length="255" mass="28963">MACQWYISRVFFSAGRIMDLLEVHHLARSTHQGAKLHAQLEGRLFRVSAGVVTLHTDQGMWVVPPGYMAWVPPMQLHLPVSHGDMRGLRLNFAEAWSRGQMPAQPRVIRQSQLLVSLLDEMPLDPSLNTIYLQVFADAFARKPAQDLFLPVPQDERLRQITQGLFDKPDSDADLDDWVEIIGMPRRTLTRRFQKETGLSFAQWRQQLRLMLAMEQLAAGEPVAEVAPRVGYQSVSAFIQVFRRALGETPKSMFAA</sequence>
<dbReference type="InterPro" id="IPR011051">
    <property type="entry name" value="RmlC_Cupin_sf"/>
</dbReference>
<dbReference type="SUPFAM" id="SSF46689">
    <property type="entry name" value="Homeodomain-like"/>
    <property type="match status" value="2"/>
</dbReference>
<proteinExistence type="predicted"/>
<name>A0A1N6YDZ7_9PSED</name>
<protein>
    <submittedName>
        <fullName evidence="6">Transcriptional regulator, AraC family</fullName>
    </submittedName>
</protein>
<dbReference type="Proteomes" id="UP000186079">
    <property type="component" value="Unassembled WGS sequence"/>
</dbReference>